<keyword evidence="3" id="KW-1185">Reference proteome</keyword>
<accession>A0A0M3IZ03</accession>
<evidence type="ECO:0000256" key="1">
    <source>
        <dbReference type="SAM" id="MobiDB-lite"/>
    </source>
</evidence>
<proteinExistence type="predicted"/>
<feature type="region of interest" description="Disordered" evidence="1">
    <location>
        <begin position="45"/>
        <end position="69"/>
    </location>
</feature>
<evidence type="ECO:0000313" key="4">
    <source>
        <dbReference type="WBParaSite" id="ASIM_0000048301-mRNA-1"/>
    </source>
</evidence>
<dbReference type="WBParaSite" id="ASIM_0000048301-mRNA-1">
    <property type="protein sequence ID" value="ASIM_0000048301-mRNA-1"/>
    <property type="gene ID" value="ASIM_0000048301"/>
</dbReference>
<name>A0A0M3IZ03_ANISI</name>
<organism evidence="4">
    <name type="scientific">Anisakis simplex</name>
    <name type="common">Herring worm</name>
    <dbReference type="NCBI Taxonomy" id="6269"/>
    <lineage>
        <taxon>Eukaryota</taxon>
        <taxon>Metazoa</taxon>
        <taxon>Ecdysozoa</taxon>
        <taxon>Nematoda</taxon>
        <taxon>Chromadorea</taxon>
        <taxon>Rhabditida</taxon>
        <taxon>Spirurina</taxon>
        <taxon>Ascaridomorpha</taxon>
        <taxon>Ascaridoidea</taxon>
        <taxon>Anisakidae</taxon>
        <taxon>Anisakis</taxon>
        <taxon>Anisakis simplex complex</taxon>
    </lineage>
</organism>
<dbReference type="Proteomes" id="UP000267096">
    <property type="component" value="Unassembled WGS sequence"/>
</dbReference>
<dbReference type="EMBL" id="UYRR01000219">
    <property type="protein sequence ID" value="VDK17656.1"/>
    <property type="molecule type" value="Genomic_DNA"/>
</dbReference>
<dbReference type="AlphaFoldDB" id="A0A0M3IZ03"/>
<gene>
    <name evidence="2" type="ORF">ASIM_LOCUS386</name>
</gene>
<reference evidence="4" key="1">
    <citation type="submission" date="2017-02" db="UniProtKB">
        <authorList>
            <consortium name="WormBaseParasite"/>
        </authorList>
    </citation>
    <scope>IDENTIFICATION</scope>
</reference>
<evidence type="ECO:0000313" key="2">
    <source>
        <dbReference type="EMBL" id="VDK17656.1"/>
    </source>
</evidence>
<protein>
    <submittedName>
        <fullName evidence="4">DUF3012 domain-containing protein</fullName>
    </submittedName>
</protein>
<sequence>MWYGRCSDGKRRKIKKRRKCEDDGAAVFVGVCTANVTKEANKRMIRAQRERNRDERDSIELVAKRHDPQ</sequence>
<evidence type="ECO:0000313" key="3">
    <source>
        <dbReference type="Proteomes" id="UP000267096"/>
    </source>
</evidence>
<reference evidence="2 3" key="2">
    <citation type="submission" date="2018-11" db="EMBL/GenBank/DDBJ databases">
        <authorList>
            <consortium name="Pathogen Informatics"/>
        </authorList>
    </citation>
    <scope>NUCLEOTIDE SEQUENCE [LARGE SCALE GENOMIC DNA]</scope>
</reference>